<dbReference type="EMBL" id="JADGJH010003041">
    <property type="protein sequence ID" value="KAJ3093540.1"/>
    <property type="molecule type" value="Genomic_DNA"/>
</dbReference>
<dbReference type="Pfam" id="PF03162">
    <property type="entry name" value="Y_phosphatase2"/>
    <property type="match status" value="1"/>
</dbReference>
<dbReference type="InterPro" id="IPR029021">
    <property type="entry name" value="Prot-tyrosine_phosphatase-like"/>
</dbReference>
<evidence type="ECO:0000313" key="2">
    <source>
        <dbReference type="Proteomes" id="UP001211907"/>
    </source>
</evidence>
<gene>
    <name evidence="1" type="ORF">HK100_006559</name>
</gene>
<reference evidence="1" key="1">
    <citation type="submission" date="2020-05" db="EMBL/GenBank/DDBJ databases">
        <title>Phylogenomic resolution of chytrid fungi.</title>
        <authorList>
            <person name="Stajich J.E."/>
            <person name="Amses K."/>
            <person name="Simmons R."/>
            <person name="Seto K."/>
            <person name="Myers J."/>
            <person name="Bonds A."/>
            <person name="Quandt C.A."/>
            <person name="Barry K."/>
            <person name="Liu P."/>
            <person name="Grigoriev I."/>
            <person name="Longcore J.E."/>
            <person name="James T.Y."/>
        </authorList>
    </citation>
    <scope>NUCLEOTIDE SEQUENCE</scope>
    <source>
        <strain evidence="1">JEL0513</strain>
    </source>
</reference>
<dbReference type="InterPro" id="IPR004861">
    <property type="entry name" value="Siw14-like"/>
</dbReference>
<dbReference type="Proteomes" id="UP001211907">
    <property type="component" value="Unassembled WGS sequence"/>
</dbReference>
<dbReference type="AlphaFoldDB" id="A0AAD5XCK5"/>
<name>A0AAD5XCK5_9FUNG</name>
<dbReference type="SUPFAM" id="SSF52799">
    <property type="entry name" value="(Phosphotyrosine protein) phosphatases II"/>
    <property type="match status" value="1"/>
</dbReference>
<comment type="caution">
    <text evidence="1">The sequence shown here is derived from an EMBL/GenBank/DDBJ whole genome shotgun (WGS) entry which is preliminary data.</text>
</comment>
<evidence type="ECO:0000313" key="1">
    <source>
        <dbReference type="EMBL" id="KAJ3093540.1"/>
    </source>
</evidence>
<dbReference type="Gene3D" id="3.90.190.10">
    <property type="entry name" value="Protein tyrosine phosphatase superfamily"/>
    <property type="match status" value="1"/>
</dbReference>
<protein>
    <submittedName>
        <fullName evidence="1">Uncharacterized protein</fullName>
    </submittedName>
</protein>
<dbReference type="GO" id="GO:0016791">
    <property type="term" value="F:phosphatase activity"/>
    <property type="evidence" value="ECO:0007669"/>
    <property type="project" value="TreeGrafter"/>
</dbReference>
<organism evidence="1 2">
    <name type="scientific">Physocladia obscura</name>
    <dbReference type="NCBI Taxonomy" id="109957"/>
    <lineage>
        <taxon>Eukaryota</taxon>
        <taxon>Fungi</taxon>
        <taxon>Fungi incertae sedis</taxon>
        <taxon>Chytridiomycota</taxon>
        <taxon>Chytridiomycota incertae sedis</taxon>
        <taxon>Chytridiomycetes</taxon>
        <taxon>Chytridiales</taxon>
        <taxon>Chytriomycetaceae</taxon>
        <taxon>Physocladia</taxon>
    </lineage>
</organism>
<keyword evidence="2" id="KW-1185">Reference proteome</keyword>
<dbReference type="PANTHER" id="PTHR31126:SF18">
    <property type="entry name" value="PROTEIN-TYROSINE-PHOSPHATASE"/>
    <property type="match status" value="1"/>
</dbReference>
<dbReference type="PANTHER" id="PTHR31126">
    <property type="entry name" value="TYROSINE-PROTEIN PHOSPHATASE"/>
    <property type="match status" value="1"/>
</dbReference>
<proteinExistence type="predicted"/>
<sequence length="130" mass="14797">MGAGGKDTSQSAMGKQHPWKPLTDEVVKEGLEFVLARSNHPVLVCCTSGIHETGAFVGCLRRLLAWNFNSIVVEYRCFAGSKARSLIQQFIELFDTDLVTVSRTRHRKQDLPCWYLEYMRSAEEEKEESK</sequence>
<accession>A0AAD5XCK5</accession>